<gene>
    <name evidence="2" type="ORF">Plil01_000848700</name>
</gene>
<dbReference type="OrthoDB" id="118962at2759"/>
<proteinExistence type="predicted"/>
<dbReference type="AlphaFoldDB" id="A0A9W6TWR0"/>
<feature type="region of interest" description="Disordered" evidence="1">
    <location>
        <begin position="135"/>
        <end position="203"/>
    </location>
</feature>
<protein>
    <submittedName>
        <fullName evidence="2">Unnamed protein product</fullName>
    </submittedName>
</protein>
<dbReference type="EMBL" id="BSXW01000409">
    <property type="protein sequence ID" value="GMF21494.1"/>
    <property type="molecule type" value="Genomic_DNA"/>
</dbReference>
<sequence length="203" mass="22133">MEPLVAAAVGVALVACIAVLVVRARRRSATAAESDSSDDETSGPLSVDVVADHDEQDSLLPTFAGLLRSPWHSVTAVHKEQPKRMRPVRNGSRAMSLTMPLPLRKKSKPAEVPVKKLHVPYFFPLLDETAHWWQAQQSATEPQPTPEAEPEADSERNADVKSCNQTKEDVHSAVSTKDPLQEQQPHHFSTTGMSAIPIEVGGH</sequence>
<feature type="compositionally biased region" description="Polar residues" evidence="1">
    <location>
        <begin position="181"/>
        <end position="193"/>
    </location>
</feature>
<organism evidence="2 3">
    <name type="scientific">Phytophthora lilii</name>
    <dbReference type="NCBI Taxonomy" id="2077276"/>
    <lineage>
        <taxon>Eukaryota</taxon>
        <taxon>Sar</taxon>
        <taxon>Stramenopiles</taxon>
        <taxon>Oomycota</taxon>
        <taxon>Peronosporomycetes</taxon>
        <taxon>Peronosporales</taxon>
        <taxon>Peronosporaceae</taxon>
        <taxon>Phytophthora</taxon>
    </lineage>
</organism>
<dbReference type="Proteomes" id="UP001165083">
    <property type="component" value="Unassembled WGS sequence"/>
</dbReference>
<keyword evidence="3" id="KW-1185">Reference proteome</keyword>
<comment type="caution">
    <text evidence="2">The sequence shown here is derived from an EMBL/GenBank/DDBJ whole genome shotgun (WGS) entry which is preliminary data.</text>
</comment>
<evidence type="ECO:0000256" key="1">
    <source>
        <dbReference type="SAM" id="MobiDB-lite"/>
    </source>
</evidence>
<accession>A0A9W6TWR0</accession>
<name>A0A9W6TWR0_9STRA</name>
<reference evidence="2" key="1">
    <citation type="submission" date="2023-04" db="EMBL/GenBank/DDBJ databases">
        <title>Phytophthora lilii NBRC 32176.</title>
        <authorList>
            <person name="Ichikawa N."/>
            <person name="Sato H."/>
            <person name="Tonouchi N."/>
        </authorList>
    </citation>
    <scope>NUCLEOTIDE SEQUENCE</scope>
    <source>
        <strain evidence="2">NBRC 32176</strain>
    </source>
</reference>
<evidence type="ECO:0000313" key="3">
    <source>
        <dbReference type="Proteomes" id="UP001165083"/>
    </source>
</evidence>
<evidence type="ECO:0000313" key="2">
    <source>
        <dbReference type="EMBL" id="GMF21494.1"/>
    </source>
</evidence>